<dbReference type="InterPro" id="IPR018634">
    <property type="entry name" value="ChrB_C"/>
</dbReference>
<keyword evidence="4" id="KW-1185">Reference proteome</keyword>
<reference evidence="3" key="1">
    <citation type="submission" date="2022-05" db="EMBL/GenBank/DDBJ databases">
        <authorList>
            <person name="Alioto T."/>
            <person name="Alioto T."/>
            <person name="Gomez Garrido J."/>
        </authorList>
    </citation>
    <scope>NUCLEOTIDE SEQUENCE</scope>
    <source>
        <strain evidence="3">0</strain>
    </source>
</reference>
<proteinExistence type="predicted"/>
<dbReference type="Pfam" id="PF09828">
    <property type="entry name" value="ChrB_C"/>
    <property type="match status" value="1"/>
</dbReference>
<protein>
    <recommendedName>
        <fullName evidence="5">Chromate resistance protein</fullName>
    </recommendedName>
</protein>
<dbReference type="Pfam" id="PF20229">
    <property type="entry name" value="ChrB_N"/>
    <property type="match status" value="1"/>
</dbReference>
<feature type="domain" description="ChrB N-terminal" evidence="2">
    <location>
        <begin position="16"/>
        <end position="146"/>
    </location>
</feature>
<evidence type="ECO:0000259" key="2">
    <source>
        <dbReference type="Pfam" id="PF20229"/>
    </source>
</evidence>
<organism evidence="3 4">
    <name type="scientific">Klebsiella variicola</name>
    <dbReference type="NCBI Taxonomy" id="244366"/>
    <lineage>
        <taxon>Bacteria</taxon>
        <taxon>Pseudomonadati</taxon>
        <taxon>Pseudomonadota</taxon>
        <taxon>Gammaproteobacteria</taxon>
        <taxon>Enterobacterales</taxon>
        <taxon>Enterobacteriaceae</taxon>
        <taxon>Klebsiella/Raoultella group</taxon>
        <taxon>Klebsiella</taxon>
        <taxon>Klebsiella pneumoniae complex</taxon>
    </lineage>
</organism>
<dbReference type="Proteomes" id="UP000789617">
    <property type="component" value="Unassembled WGS sequence"/>
</dbReference>
<evidence type="ECO:0000313" key="4">
    <source>
        <dbReference type="Proteomes" id="UP000789617"/>
    </source>
</evidence>
<dbReference type="RefSeq" id="WP_230131265.1">
    <property type="nucleotide sequence ID" value="NZ_CAJOXS020000001.1"/>
</dbReference>
<feature type="domain" description="ChrB C-terminal" evidence="1">
    <location>
        <begin position="175"/>
        <end position="302"/>
    </location>
</feature>
<evidence type="ECO:0000259" key="1">
    <source>
        <dbReference type="Pfam" id="PF09828"/>
    </source>
</evidence>
<gene>
    <name evidence="3" type="ORF">AN2335V1_0515</name>
</gene>
<name>A0A9P0USK8_KLEVA</name>
<evidence type="ECO:0000313" key="3">
    <source>
        <dbReference type="EMBL" id="CAH5962897.1"/>
    </source>
</evidence>
<evidence type="ECO:0008006" key="5">
    <source>
        <dbReference type="Google" id="ProtNLM"/>
    </source>
</evidence>
<dbReference type="InterPro" id="IPR046858">
    <property type="entry name" value="ChrB_N"/>
</dbReference>
<dbReference type="EMBL" id="CAJOXS020000001">
    <property type="protein sequence ID" value="CAH5962897.1"/>
    <property type="molecule type" value="Genomic_DNA"/>
</dbReference>
<comment type="caution">
    <text evidence="3">The sequence shown here is derived from an EMBL/GenBank/DDBJ whole genome shotgun (WGS) entry which is preliminary data.</text>
</comment>
<accession>A0A9P0USK8</accession>
<sequence length="319" mass="35553">MHLLILNLTTSQATLRMRVWRTLKQSGAAVLRDGVYLLPDVRQGYDTFLSTCQAIRAEGGTGYVFTIEAAEEEALRPLFDRREQYDALLQDLQALQGTLSNDELAAQLKQLRKIQRDYRRIEAIDFFPGAAREQAAERLATIEQVINQRLSPNEPQLVAGELSLLDRGAFRGRLWATRRRPWVDRLASAWLIRRFIDDEARFLWLAAPEDCPATAVGFDFDGAPFSHVGTLVTFEVLVRRFALDAVIPDSLGRLIHFLDVGGVPTPEAAGVESILAGLRETITDDDQLLAAACSLFGGLLRSCEMRSGNHEQNGRSSAE</sequence>
<dbReference type="AlphaFoldDB" id="A0A9P0USK8"/>